<dbReference type="EMBL" id="JACIEV010000001">
    <property type="protein sequence ID" value="MBB4152409.1"/>
    <property type="molecule type" value="Genomic_DNA"/>
</dbReference>
<keyword evidence="4" id="KW-1185">Reference proteome</keyword>
<name>A0A840F3M2_9SPHN</name>
<dbReference type="InterPro" id="IPR051619">
    <property type="entry name" value="TypeII_TA_RNase_PINc/VapC"/>
</dbReference>
<dbReference type="PANTHER" id="PTHR35901:SF1">
    <property type="entry name" value="EXONUCLEASE VAPC9"/>
    <property type="match status" value="1"/>
</dbReference>
<dbReference type="SUPFAM" id="SSF88723">
    <property type="entry name" value="PIN domain-like"/>
    <property type="match status" value="1"/>
</dbReference>
<dbReference type="InterPro" id="IPR044153">
    <property type="entry name" value="PIN_Pae0151-like"/>
</dbReference>
<keyword evidence="1" id="KW-0460">Magnesium</keyword>
<protein>
    <submittedName>
        <fullName evidence="3">Putative nucleic acid-binding protein</fullName>
    </submittedName>
</protein>
<dbReference type="Gene3D" id="3.40.50.1010">
    <property type="entry name" value="5'-nuclease"/>
    <property type="match status" value="1"/>
</dbReference>
<dbReference type="CDD" id="cd09873">
    <property type="entry name" value="PIN_Pae0151-like"/>
    <property type="match status" value="1"/>
</dbReference>
<dbReference type="AlphaFoldDB" id="A0A840F3M2"/>
<accession>A0A840F3M2</accession>
<evidence type="ECO:0000259" key="2">
    <source>
        <dbReference type="Pfam" id="PF01850"/>
    </source>
</evidence>
<feature type="domain" description="PIN" evidence="2">
    <location>
        <begin position="2"/>
        <end position="122"/>
    </location>
</feature>
<reference evidence="3 4" key="1">
    <citation type="submission" date="2020-08" db="EMBL/GenBank/DDBJ databases">
        <title>Genomic Encyclopedia of Type Strains, Phase IV (KMG-IV): sequencing the most valuable type-strain genomes for metagenomic binning, comparative biology and taxonomic classification.</title>
        <authorList>
            <person name="Goeker M."/>
        </authorList>
    </citation>
    <scope>NUCLEOTIDE SEQUENCE [LARGE SCALE GENOMIC DNA]</scope>
    <source>
        <strain evidence="3 4">YC6723</strain>
    </source>
</reference>
<evidence type="ECO:0000313" key="4">
    <source>
        <dbReference type="Proteomes" id="UP000529795"/>
    </source>
</evidence>
<dbReference type="InterPro" id="IPR002716">
    <property type="entry name" value="PIN_dom"/>
</dbReference>
<dbReference type="RefSeq" id="WP_183981940.1">
    <property type="nucleotide sequence ID" value="NZ_JACIEV010000001.1"/>
</dbReference>
<comment type="caution">
    <text evidence="3">The sequence shown here is derived from an EMBL/GenBank/DDBJ whole genome shotgun (WGS) entry which is preliminary data.</text>
</comment>
<dbReference type="InterPro" id="IPR029060">
    <property type="entry name" value="PIN-like_dom_sf"/>
</dbReference>
<proteinExistence type="predicted"/>
<evidence type="ECO:0000313" key="3">
    <source>
        <dbReference type="EMBL" id="MBB4152409.1"/>
    </source>
</evidence>
<evidence type="ECO:0000256" key="1">
    <source>
        <dbReference type="ARBA" id="ARBA00022842"/>
    </source>
</evidence>
<gene>
    <name evidence="3" type="ORF">GGQ80_000285</name>
</gene>
<dbReference type="Pfam" id="PF01850">
    <property type="entry name" value="PIN"/>
    <property type="match status" value="1"/>
</dbReference>
<dbReference type="Proteomes" id="UP000529795">
    <property type="component" value="Unassembled WGS sequence"/>
</dbReference>
<sequence>MIVVDASIIAPTVLIDEEPWPGHVAMRLTAGPLAAPPHWSVEVVNLLHVAERRGRLTRAGRQAAIEKMRDFGVVTSLLAPDAGWMGISALADRHGLTAYDAAYLHLALTSGASLASLDRALITAAASYDLDVVTY</sequence>
<organism evidence="3 4">
    <name type="scientific">Sphingomonas jinjuensis</name>
    <dbReference type="NCBI Taxonomy" id="535907"/>
    <lineage>
        <taxon>Bacteria</taxon>
        <taxon>Pseudomonadati</taxon>
        <taxon>Pseudomonadota</taxon>
        <taxon>Alphaproteobacteria</taxon>
        <taxon>Sphingomonadales</taxon>
        <taxon>Sphingomonadaceae</taxon>
        <taxon>Sphingomonas</taxon>
    </lineage>
</organism>
<dbReference type="PANTHER" id="PTHR35901">
    <property type="entry name" value="RIBONUCLEASE VAPC3"/>
    <property type="match status" value="1"/>
</dbReference>